<dbReference type="InterPro" id="IPR029058">
    <property type="entry name" value="AB_hydrolase_fold"/>
</dbReference>
<dbReference type="PANTHER" id="PTHR48081:SF8">
    <property type="entry name" value="ALPHA_BETA HYDROLASE FOLD-3 DOMAIN-CONTAINING PROTEIN-RELATED"/>
    <property type="match status" value="1"/>
</dbReference>
<evidence type="ECO:0000313" key="4">
    <source>
        <dbReference type="Proteomes" id="UP001138997"/>
    </source>
</evidence>
<dbReference type="SUPFAM" id="SSF53474">
    <property type="entry name" value="alpha/beta-Hydrolases"/>
    <property type="match status" value="1"/>
</dbReference>
<comment type="caution">
    <text evidence="3">The sequence shown here is derived from an EMBL/GenBank/DDBJ whole genome shotgun (WGS) entry which is preliminary data.</text>
</comment>
<dbReference type="PANTHER" id="PTHR48081">
    <property type="entry name" value="AB HYDROLASE SUPERFAMILY PROTEIN C4A8.06C"/>
    <property type="match status" value="1"/>
</dbReference>
<dbReference type="AlphaFoldDB" id="A0A9X1NHC9"/>
<feature type="domain" description="Alpha/beta hydrolase fold-3" evidence="2">
    <location>
        <begin position="33"/>
        <end position="76"/>
    </location>
</feature>
<proteinExistence type="predicted"/>
<evidence type="ECO:0000256" key="1">
    <source>
        <dbReference type="ARBA" id="ARBA00022801"/>
    </source>
</evidence>
<dbReference type="Proteomes" id="UP001138997">
    <property type="component" value="Unassembled WGS sequence"/>
</dbReference>
<dbReference type="EMBL" id="JAJOMB010000020">
    <property type="protein sequence ID" value="MCD5315067.1"/>
    <property type="molecule type" value="Genomic_DNA"/>
</dbReference>
<feature type="domain" description="Alpha/beta hydrolase fold-3" evidence="2">
    <location>
        <begin position="94"/>
        <end position="257"/>
    </location>
</feature>
<name>A0A9X1NHC9_9ACTN</name>
<dbReference type="InterPro" id="IPR013094">
    <property type="entry name" value="AB_hydrolase_3"/>
</dbReference>
<reference evidence="3" key="1">
    <citation type="submission" date="2021-11" db="EMBL/GenBank/DDBJ databases">
        <title>Streptomyces corallinus and Kineosporia corallina sp. nov., two new coral-derived marine actinobacteria.</title>
        <authorList>
            <person name="Buangrab K."/>
            <person name="Sutthacheep M."/>
            <person name="Yeemin T."/>
            <person name="Harunari E."/>
            <person name="Igarashi Y."/>
            <person name="Sripreechasak P."/>
            <person name="Kanchanasin P."/>
            <person name="Tanasupawat S."/>
            <person name="Phongsopitanun W."/>
        </authorList>
    </citation>
    <scope>NUCLEOTIDE SEQUENCE</scope>
    <source>
        <strain evidence="3">JCM 31032</strain>
    </source>
</reference>
<evidence type="ECO:0000259" key="2">
    <source>
        <dbReference type="Pfam" id="PF07859"/>
    </source>
</evidence>
<dbReference type="Gene3D" id="3.40.50.1820">
    <property type="entry name" value="alpha/beta hydrolase"/>
    <property type="match status" value="1"/>
</dbReference>
<accession>A0A9X1NHC9</accession>
<dbReference type="GO" id="GO:0016787">
    <property type="term" value="F:hydrolase activity"/>
    <property type="evidence" value="ECO:0007669"/>
    <property type="project" value="UniProtKB-KW"/>
</dbReference>
<feature type="non-terminal residue" evidence="3">
    <location>
        <position position="1"/>
    </location>
</feature>
<evidence type="ECO:0000313" key="3">
    <source>
        <dbReference type="EMBL" id="MCD5315067.1"/>
    </source>
</evidence>
<gene>
    <name evidence="3" type="ORF">LR394_29595</name>
</gene>
<dbReference type="Pfam" id="PF07859">
    <property type="entry name" value="Abhydrolase_3"/>
    <property type="match status" value="2"/>
</dbReference>
<keyword evidence="4" id="KW-1185">Reference proteome</keyword>
<organism evidence="3 4">
    <name type="scientific">Kineosporia babensis</name>
    <dbReference type="NCBI Taxonomy" id="499548"/>
    <lineage>
        <taxon>Bacteria</taxon>
        <taxon>Bacillati</taxon>
        <taxon>Actinomycetota</taxon>
        <taxon>Actinomycetes</taxon>
        <taxon>Kineosporiales</taxon>
        <taxon>Kineosporiaceae</taxon>
        <taxon>Kineosporia</taxon>
    </lineage>
</organism>
<protein>
    <submittedName>
        <fullName evidence="3">Alpha/beta hydrolase</fullName>
    </submittedName>
</protein>
<keyword evidence="1 3" id="KW-0378">Hydrolase</keyword>
<dbReference type="RefSeq" id="WP_231447873.1">
    <property type="nucleotide sequence ID" value="NZ_JAJOMB010000020.1"/>
</dbReference>
<dbReference type="InterPro" id="IPR050300">
    <property type="entry name" value="GDXG_lipolytic_enzyme"/>
</dbReference>
<sequence length="290" mass="31417">AYPVIEERGIDGPHGTIPLRIYLPDGESSDLGLVWCHGGAFFAGDLDMPENDWVARRLAQRGIRVVTVDYRRVPKPEGPRWKDLAADNDLERPNHFPVASEEVTAAWVWASNHDTARSWALGGASAGANLAAGATLRLRDRGGPVPRALLLAYPVVHAELPPLSAELRAKAEALPDEAAFWPDSVRSMNLNYVEDPALLKQPYAFPGGHDLSGLPPTFIINCDHDTLRASGEQFGAELLAGGVDVTVIREPDTVHGHLNTPDVPQAQASITRMADWLTSTTLLGSAHERN</sequence>